<reference evidence="3" key="1">
    <citation type="submission" date="2023-07" db="EMBL/GenBank/DDBJ databases">
        <title>Mucosal microbiota of week-old chicken and adult hens.</title>
        <authorList>
            <person name="Volf J."/>
            <person name="Karasova D."/>
            <person name="Crhanova M."/>
            <person name="Faldynova M."/>
            <person name="Prikrylova H."/>
            <person name="Zeman M."/>
            <person name="Babak V."/>
            <person name="Rajova J."/>
            <person name="Rychlik I."/>
        </authorList>
    </citation>
    <scope>NUCLEOTIDE SEQUENCE</scope>
    <source>
        <strain evidence="3">ET902</strain>
    </source>
</reference>
<feature type="compositionally biased region" description="Low complexity" evidence="1">
    <location>
        <begin position="50"/>
        <end position="62"/>
    </location>
</feature>
<keyword evidence="2" id="KW-0732">Signal</keyword>
<evidence type="ECO:0000313" key="3">
    <source>
        <dbReference type="EMBL" id="MDO7019827.1"/>
    </source>
</evidence>
<comment type="caution">
    <text evidence="3">The sequence shown here is derived from an EMBL/GenBank/DDBJ whole genome shotgun (WGS) entry which is preliminary data.</text>
</comment>
<feature type="compositionally biased region" description="Basic and acidic residues" evidence="1">
    <location>
        <begin position="66"/>
        <end position="75"/>
    </location>
</feature>
<evidence type="ECO:0000256" key="2">
    <source>
        <dbReference type="SAM" id="SignalP"/>
    </source>
</evidence>
<feature type="compositionally biased region" description="Basic and acidic residues" evidence="1">
    <location>
        <begin position="37"/>
        <end position="49"/>
    </location>
</feature>
<evidence type="ECO:0000256" key="1">
    <source>
        <dbReference type="SAM" id="MobiDB-lite"/>
    </source>
</evidence>
<feature type="signal peptide" evidence="2">
    <location>
        <begin position="1"/>
        <end position="24"/>
    </location>
</feature>
<gene>
    <name evidence="3" type="ORF">Q5M86_03445</name>
</gene>
<dbReference type="Proteomes" id="UP001175147">
    <property type="component" value="Unassembled WGS sequence"/>
</dbReference>
<evidence type="ECO:0000313" key="4">
    <source>
        <dbReference type="Proteomes" id="UP001175147"/>
    </source>
</evidence>
<proteinExistence type="predicted"/>
<evidence type="ECO:0008006" key="5">
    <source>
        <dbReference type="Google" id="ProtNLM"/>
    </source>
</evidence>
<keyword evidence="4" id="KW-1185">Reference proteome</keyword>
<protein>
    <recommendedName>
        <fullName evidence="5">Lipoprotein</fullName>
    </recommendedName>
</protein>
<dbReference type="RefSeq" id="WP_304385273.1">
    <property type="nucleotide sequence ID" value="NZ_JAUPBL010000040.1"/>
</dbReference>
<feature type="region of interest" description="Disordered" evidence="1">
    <location>
        <begin position="23"/>
        <end position="75"/>
    </location>
</feature>
<organism evidence="3 4">
    <name type="scientific">Brachyspira innocens</name>
    <dbReference type="NCBI Taxonomy" id="13264"/>
    <lineage>
        <taxon>Bacteria</taxon>
        <taxon>Pseudomonadati</taxon>
        <taxon>Spirochaetota</taxon>
        <taxon>Spirochaetia</taxon>
        <taxon>Brachyspirales</taxon>
        <taxon>Brachyspiraceae</taxon>
        <taxon>Brachyspira</taxon>
    </lineage>
</organism>
<accession>A0ABT8YWV9</accession>
<feature type="chain" id="PRO_5046549160" description="Lipoprotein" evidence="2">
    <location>
        <begin position="25"/>
        <end position="180"/>
    </location>
</feature>
<sequence length="180" mass="19878">MKTKIFLILIIIIFAVSCTKNNPANPVNVSGNNSSDTETKDTSSSDDSKNNNTGTSSDNGNSAENSDTKTHENDDKATVYKGVAKHTINTKGIITQPEDIEIYADIYEDENIVELYIPRRILFENARKENGNYNLTKTEDGKTYILSMTVSGDSINNLDLTIQGQGETVYIKADKLNKTE</sequence>
<name>A0ABT8YWV9_9SPIR</name>
<dbReference type="EMBL" id="JAUPBM010000026">
    <property type="protein sequence ID" value="MDO7019827.1"/>
    <property type="molecule type" value="Genomic_DNA"/>
</dbReference>
<dbReference type="PROSITE" id="PS51257">
    <property type="entry name" value="PROKAR_LIPOPROTEIN"/>
    <property type="match status" value="1"/>
</dbReference>